<sequence length="280" mass="31212">MSHDFALDIIESEFDSKVLALSRRVPVLVDFWAPWCGPCKTLKPLLEKLAREYGGRFVLVKINSDEAQAVAARYAVRSIPAVKLFIGGEVVDEFMGALPEGQVRAFLDAHLPDEAERLRHAAAAQAEPLARVELLRQAAELSGRRLAIVLDLVAALIDAGLPDEALVGLESVAVRERDDRWLRLKARLDLAGEGGMEDEAVLLGRLEADPRDFEARFGLATLLAQRNDWSAAFGQLLEVVLRDKAEARDRARSRLLEWFPLCPDMRAVMMARRDLSMYLN</sequence>
<gene>
    <name evidence="7" type="ORF">HHL15_20220</name>
</gene>
<dbReference type="InterPro" id="IPR036249">
    <property type="entry name" value="Thioredoxin-like_sf"/>
</dbReference>
<dbReference type="AlphaFoldDB" id="A0A848G9F5"/>
<dbReference type="PANTHER" id="PTHR45663">
    <property type="entry name" value="GEO12009P1"/>
    <property type="match status" value="1"/>
</dbReference>
<keyword evidence="8" id="KW-1185">Reference proteome</keyword>
<dbReference type="GO" id="GO:0015035">
    <property type="term" value="F:protein-disulfide reductase activity"/>
    <property type="evidence" value="ECO:0007669"/>
    <property type="project" value="UniProtKB-ARBA"/>
</dbReference>
<dbReference type="Proteomes" id="UP000580043">
    <property type="component" value="Unassembled WGS sequence"/>
</dbReference>
<dbReference type="PROSITE" id="PS00194">
    <property type="entry name" value="THIOREDOXIN_1"/>
    <property type="match status" value="1"/>
</dbReference>
<dbReference type="PRINTS" id="PR00421">
    <property type="entry name" value="THIOREDOXIN"/>
</dbReference>
<dbReference type="Pfam" id="PF14561">
    <property type="entry name" value="TPR_20"/>
    <property type="match status" value="1"/>
</dbReference>
<dbReference type="EMBL" id="JABBGA010000021">
    <property type="protein sequence ID" value="NML28089.1"/>
    <property type="molecule type" value="Genomic_DNA"/>
</dbReference>
<name>A0A848G9F5_9RHOO</name>
<reference evidence="7 8" key="1">
    <citation type="submission" date="2020-04" db="EMBL/GenBank/DDBJ databases">
        <title>Zoogloea sp. G-4-1-14 isolated from soil.</title>
        <authorList>
            <person name="Dahal R.H."/>
        </authorList>
    </citation>
    <scope>NUCLEOTIDE SEQUENCE [LARGE SCALE GENOMIC DNA]</scope>
    <source>
        <strain evidence="7 8">G-4-1-14</strain>
    </source>
</reference>
<feature type="domain" description="Thioredoxin" evidence="6">
    <location>
        <begin position="1"/>
        <end position="112"/>
    </location>
</feature>
<dbReference type="InterPro" id="IPR011990">
    <property type="entry name" value="TPR-like_helical_dom_sf"/>
</dbReference>
<dbReference type="RefSeq" id="WP_169147621.1">
    <property type="nucleotide sequence ID" value="NZ_JABBGA010000021.1"/>
</dbReference>
<comment type="similarity">
    <text evidence="1">Belongs to the thioredoxin family.</text>
</comment>
<protein>
    <submittedName>
        <fullName evidence="7">Tetratricopeptide repeat protein</fullName>
    </submittedName>
</protein>
<keyword evidence="5" id="KW-0676">Redox-active center</keyword>
<proteinExistence type="inferred from homology"/>
<evidence type="ECO:0000259" key="6">
    <source>
        <dbReference type="PROSITE" id="PS51352"/>
    </source>
</evidence>
<evidence type="ECO:0000256" key="2">
    <source>
        <dbReference type="ARBA" id="ARBA00022448"/>
    </source>
</evidence>
<dbReference type="PANTHER" id="PTHR45663:SF11">
    <property type="entry name" value="GEO12009P1"/>
    <property type="match status" value="1"/>
</dbReference>
<organism evidence="7 8">
    <name type="scientific">Zoogloea dura</name>
    <dbReference type="NCBI Taxonomy" id="2728840"/>
    <lineage>
        <taxon>Bacteria</taxon>
        <taxon>Pseudomonadati</taxon>
        <taxon>Pseudomonadota</taxon>
        <taxon>Betaproteobacteria</taxon>
        <taxon>Rhodocyclales</taxon>
        <taxon>Zoogloeaceae</taxon>
        <taxon>Zoogloea</taxon>
    </lineage>
</organism>
<dbReference type="Pfam" id="PF00085">
    <property type="entry name" value="Thioredoxin"/>
    <property type="match status" value="1"/>
</dbReference>
<dbReference type="PROSITE" id="PS51352">
    <property type="entry name" value="THIOREDOXIN_2"/>
    <property type="match status" value="1"/>
</dbReference>
<evidence type="ECO:0000313" key="7">
    <source>
        <dbReference type="EMBL" id="NML28089.1"/>
    </source>
</evidence>
<evidence type="ECO:0000256" key="5">
    <source>
        <dbReference type="ARBA" id="ARBA00023284"/>
    </source>
</evidence>
<keyword evidence="3" id="KW-0249">Electron transport</keyword>
<accession>A0A848G9F5</accession>
<dbReference type="CDD" id="cd02947">
    <property type="entry name" value="TRX_family"/>
    <property type="match status" value="1"/>
</dbReference>
<dbReference type="Gene3D" id="1.25.40.10">
    <property type="entry name" value="Tetratricopeptide repeat domain"/>
    <property type="match status" value="2"/>
</dbReference>
<dbReference type="FunFam" id="3.40.30.10:FF:000001">
    <property type="entry name" value="Thioredoxin"/>
    <property type="match status" value="1"/>
</dbReference>
<dbReference type="Gene3D" id="3.40.30.10">
    <property type="entry name" value="Glutaredoxin"/>
    <property type="match status" value="1"/>
</dbReference>
<evidence type="ECO:0000256" key="1">
    <source>
        <dbReference type="ARBA" id="ARBA00008987"/>
    </source>
</evidence>
<dbReference type="SUPFAM" id="SSF52833">
    <property type="entry name" value="Thioredoxin-like"/>
    <property type="match status" value="1"/>
</dbReference>
<comment type="caution">
    <text evidence="7">The sequence shown here is derived from an EMBL/GenBank/DDBJ whole genome shotgun (WGS) entry which is preliminary data.</text>
</comment>
<dbReference type="GO" id="GO:0006950">
    <property type="term" value="P:response to stress"/>
    <property type="evidence" value="ECO:0007669"/>
    <property type="project" value="UniProtKB-ARBA"/>
</dbReference>
<keyword evidence="2" id="KW-0813">Transport</keyword>
<dbReference type="InterPro" id="IPR013766">
    <property type="entry name" value="Thioredoxin_domain"/>
</dbReference>
<evidence type="ECO:0000313" key="8">
    <source>
        <dbReference type="Proteomes" id="UP000580043"/>
    </source>
</evidence>
<evidence type="ECO:0000256" key="3">
    <source>
        <dbReference type="ARBA" id="ARBA00022982"/>
    </source>
</evidence>
<dbReference type="GO" id="GO:0005737">
    <property type="term" value="C:cytoplasm"/>
    <property type="evidence" value="ECO:0007669"/>
    <property type="project" value="TreeGrafter"/>
</dbReference>
<evidence type="ECO:0000256" key="4">
    <source>
        <dbReference type="ARBA" id="ARBA00023157"/>
    </source>
</evidence>
<keyword evidence="4" id="KW-1015">Disulfide bond</keyword>
<dbReference type="InterPro" id="IPR017937">
    <property type="entry name" value="Thioredoxin_CS"/>
</dbReference>